<keyword evidence="1" id="KW-0732">Signal</keyword>
<reference evidence="2 3" key="1">
    <citation type="submission" date="2013-03" db="EMBL/GenBank/DDBJ databases">
        <title>The Genome Sequence of Cladophialophora psammophila CBS 110553.</title>
        <authorList>
            <consortium name="The Broad Institute Genomics Platform"/>
            <person name="Cuomo C."/>
            <person name="de Hoog S."/>
            <person name="Gorbushina A."/>
            <person name="Walker B."/>
            <person name="Young S.K."/>
            <person name="Zeng Q."/>
            <person name="Gargeya S."/>
            <person name="Fitzgerald M."/>
            <person name="Haas B."/>
            <person name="Abouelleil A."/>
            <person name="Allen A.W."/>
            <person name="Alvarado L."/>
            <person name="Arachchi H.M."/>
            <person name="Berlin A.M."/>
            <person name="Chapman S.B."/>
            <person name="Gainer-Dewar J."/>
            <person name="Goldberg J."/>
            <person name="Griggs A."/>
            <person name="Gujja S."/>
            <person name="Hansen M."/>
            <person name="Howarth C."/>
            <person name="Imamovic A."/>
            <person name="Ireland A."/>
            <person name="Larimer J."/>
            <person name="McCowan C."/>
            <person name="Murphy C."/>
            <person name="Pearson M."/>
            <person name="Poon T.W."/>
            <person name="Priest M."/>
            <person name="Roberts A."/>
            <person name="Saif S."/>
            <person name="Shea T."/>
            <person name="Sisk P."/>
            <person name="Sykes S."/>
            <person name="Wortman J."/>
            <person name="Nusbaum C."/>
            <person name="Birren B."/>
        </authorList>
    </citation>
    <scope>NUCLEOTIDE SEQUENCE [LARGE SCALE GENOMIC DNA]</scope>
    <source>
        <strain evidence="2 3">CBS 110553</strain>
    </source>
</reference>
<dbReference type="OrthoDB" id="4129610at2759"/>
<dbReference type="HOGENOM" id="CLU_1094166_0_0_1"/>
<name>W9XLA6_9EURO</name>
<evidence type="ECO:0000313" key="2">
    <source>
        <dbReference type="EMBL" id="EXJ71149.1"/>
    </source>
</evidence>
<dbReference type="EMBL" id="AMGX01000008">
    <property type="protein sequence ID" value="EXJ71149.1"/>
    <property type="molecule type" value="Genomic_DNA"/>
</dbReference>
<protein>
    <submittedName>
        <fullName evidence="2">Uncharacterized protein</fullName>
    </submittedName>
</protein>
<comment type="caution">
    <text evidence="2">The sequence shown here is derived from an EMBL/GenBank/DDBJ whole genome shotgun (WGS) entry which is preliminary data.</text>
</comment>
<feature type="signal peptide" evidence="1">
    <location>
        <begin position="1"/>
        <end position="22"/>
    </location>
</feature>
<dbReference type="RefSeq" id="XP_007744928.1">
    <property type="nucleotide sequence ID" value="XM_007746738.1"/>
</dbReference>
<proteinExistence type="predicted"/>
<evidence type="ECO:0000313" key="3">
    <source>
        <dbReference type="Proteomes" id="UP000019471"/>
    </source>
</evidence>
<dbReference type="AlphaFoldDB" id="W9XLA6"/>
<dbReference type="Proteomes" id="UP000019471">
    <property type="component" value="Unassembled WGS sequence"/>
</dbReference>
<organism evidence="2 3">
    <name type="scientific">Cladophialophora psammophila CBS 110553</name>
    <dbReference type="NCBI Taxonomy" id="1182543"/>
    <lineage>
        <taxon>Eukaryota</taxon>
        <taxon>Fungi</taxon>
        <taxon>Dikarya</taxon>
        <taxon>Ascomycota</taxon>
        <taxon>Pezizomycotina</taxon>
        <taxon>Eurotiomycetes</taxon>
        <taxon>Chaetothyriomycetidae</taxon>
        <taxon>Chaetothyriales</taxon>
        <taxon>Herpotrichiellaceae</taxon>
        <taxon>Cladophialophora</taxon>
    </lineage>
</organism>
<feature type="chain" id="PRO_5004934261" evidence="1">
    <location>
        <begin position="23"/>
        <end position="297"/>
    </location>
</feature>
<keyword evidence="3" id="KW-1185">Reference proteome</keyword>
<evidence type="ECO:0000256" key="1">
    <source>
        <dbReference type="SAM" id="SignalP"/>
    </source>
</evidence>
<gene>
    <name evidence="2" type="ORF">A1O5_06143</name>
</gene>
<accession>W9XLA6</accession>
<dbReference type="GeneID" id="19190855"/>
<sequence>MAIRIFFLAVAVTLTPILQVTALPRHILPTRTNTTDSLLPHRIIPTKTNTTHSTLYSHDRRDKWDDSEMWVCPTEDLMDVKLCKPGTPGGMPKPTQLHKVRIGCNGLRCPHDHVYVDVGNPKFTRTCPRQAVVAAAHWRNYCFLEPDTYEHPAPWCIPATPYDETFDGPSIDRCCGEWVDVNDPYLKDYPTAQKNDGTYYENMVNRDGEFRRVIKPNPWEFNTNEGFCRTWMAESEAVFQYFMQNLESWLVSDADLLGHGGPRFHIKWDTAKSRGLPDSPVKPYVTADPANMPYHGQ</sequence>